<evidence type="ECO:0000313" key="2">
    <source>
        <dbReference type="EMBL" id="MBM3117678.1"/>
    </source>
</evidence>
<dbReference type="PANTHER" id="PTHR35850:SF1">
    <property type="entry name" value="TYPE VI SECRETION SYSTEM SHEATH PROTEIN TSSB1"/>
    <property type="match status" value="1"/>
</dbReference>
<sequence length="192" mass="21430">MMAESTQHKLDRVRPPRVQITYDVEIGNAIEKKELPLVVGILADLAGKPEAAPAKLGDRRFVDIDRDNFNEVLHAIAPRLVVQVDNALGGEDKNKLNIELKFKQFEDFDPVNIVKQVEPLRRLYEARQKLRDLLTKLDGNDQLDQLLQNVVANTDELNEIKAGAGTDANKEGKSDSDTTDNKPADVTPEPQV</sequence>
<name>A0ABS2BPZ8_9NEIS</name>
<dbReference type="Pfam" id="PF05591">
    <property type="entry name" value="T6SS_VipA"/>
    <property type="match status" value="1"/>
</dbReference>
<gene>
    <name evidence="2" type="primary">tssB</name>
    <name evidence="2" type="ORF">JMJ54_17730</name>
</gene>
<comment type="caution">
    <text evidence="2">The sequence shown here is derived from an EMBL/GenBank/DDBJ whole genome shotgun (WGS) entry which is preliminary data.</text>
</comment>
<evidence type="ECO:0000256" key="1">
    <source>
        <dbReference type="SAM" id="MobiDB-lite"/>
    </source>
</evidence>
<dbReference type="Proteomes" id="UP000809431">
    <property type="component" value="Unassembled WGS sequence"/>
</dbReference>
<dbReference type="NCBIfam" id="TIGR03358">
    <property type="entry name" value="VI_chp_5"/>
    <property type="match status" value="1"/>
</dbReference>
<evidence type="ECO:0000313" key="3">
    <source>
        <dbReference type="Proteomes" id="UP000809431"/>
    </source>
</evidence>
<dbReference type="InterPro" id="IPR008312">
    <property type="entry name" value="T6SS_TssB1"/>
</dbReference>
<feature type="compositionally biased region" description="Basic and acidic residues" evidence="1">
    <location>
        <begin position="168"/>
        <end position="183"/>
    </location>
</feature>
<dbReference type="PIRSF" id="PIRSF028301">
    <property type="entry name" value="UCP028301"/>
    <property type="match status" value="1"/>
</dbReference>
<protein>
    <submittedName>
        <fullName evidence="2">Type VI secretion system contractile sheath small subunit</fullName>
    </submittedName>
</protein>
<organism evidence="2 3">
    <name type="scientific">Jeongeupia naejangsanensis</name>
    <dbReference type="NCBI Taxonomy" id="613195"/>
    <lineage>
        <taxon>Bacteria</taxon>
        <taxon>Pseudomonadati</taxon>
        <taxon>Pseudomonadota</taxon>
        <taxon>Betaproteobacteria</taxon>
        <taxon>Neisseriales</taxon>
        <taxon>Chitinibacteraceae</taxon>
        <taxon>Jeongeupia</taxon>
    </lineage>
</organism>
<proteinExistence type="predicted"/>
<dbReference type="EMBL" id="JAESND010000012">
    <property type="protein sequence ID" value="MBM3117678.1"/>
    <property type="molecule type" value="Genomic_DNA"/>
</dbReference>
<feature type="region of interest" description="Disordered" evidence="1">
    <location>
        <begin position="158"/>
        <end position="192"/>
    </location>
</feature>
<dbReference type="PANTHER" id="PTHR35850">
    <property type="entry name" value="CYTOPLASMIC PROTEIN-RELATED"/>
    <property type="match status" value="1"/>
</dbReference>
<reference evidence="2 3" key="1">
    <citation type="submission" date="2021-01" db="EMBL/GenBank/DDBJ databases">
        <title>Draft Genome Sequence and Polyhydroxyalkanoate Biosynthetic Potential of Jeongeupia naejangsanensis Type Strain DSM 24253.</title>
        <authorList>
            <person name="Turrini P."/>
            <person name="Artuso I."/>
            <person name="Lugli G.A."/>
            <person name="Frangipani E."/>
            <person name="Ventura M."/>
            <person name="Visca P."/>
        </authorList>
    </citation>
    <scope>NUCLEOTIDE SEQUENCE [LARGE SCALE GENOMIC DNA]</scope>
    <source>
        <strain evidence="2 3">DSM 24253</strain>
    </source>
</reference>
<keyword evidence="3" id="KW-1185">Reference proteome</keyword>
<accession>A0ABS2BPZ8</accession>